<evidence type="ECO:0000313" key="3">
    <source>
        <dbReference type="EMBL" id="MDV6312398.1"/>
    </source>
</evidence>
<name>A0AAE4R304_9ACTN</name>
<feature type="compositionally biased region" description="Basic and acidic residues" evidence="2">
    <location>
        <begin position="130"/>
        <end position="145"/>
    </location>
</feature>
<feature type="compositionally biased region" description="Polar residues" evidence="2">
    <location>
        <begin position="171"/>
        <end position="181"/>
    </location>
</feature>
<proteinExistence type="predicted"/>
<dbReference type="Pfam" id="PF19844">
    <property type="entry name" value="DUF6319"/>
    <property type="match status" value="1"/>
</dbReference>
<comment type="caution">
    <text evidence="3">The sequence shown here is derived from an EMBL/GenBank/DDBJ whole genome shotgun (WGS) entry which is preliminary data.</text>
</comment>
<sequence>MVGVSSHRRPGLTPDDLESLSAALAAGKRATVYLRDPMPSLGLDAGASARVVSIDGSTVMVSPKGVDDQLPFEADELQKTRAATSASSARQRAARATPAPNPGQPPKPVQAPKPVAQKPKAESPQAPAVRAEHSSRTEPETDTVKPRPVPPKAPRRPKTASVVSVTVASAGESTWTVSVSHGSRKGKATEVTADRVARAMRELGDETAVAAVDGVIESARAAAQERIDELTRELESARAALAHLDGESTDD</sequence>
<dbReference type="AlphaFoldDB" id="A0AAE4R304"/>
<keyword evidence="1" id="KW-0175">Coiled coil</keyword>
<dbReference type="InterPro" id="IPR046282">
    <property type="entry name" value="DUF6319"/>
</dbReference>
<evidence type="ECO:0000256" key="2">
    <source>
        <dbReference type="SAM" id="MobiDB-lite"/>
    </source>
</evidence>
<feature type="compositionally biased region" description="Low complexity" evidence="2">
    <location>
        <begin position="159"/>
        <end position="170"/>
    </location>
</feature>
<dbReference type="RefSeq" id="WP_024499282.1">
    <property type="nucleotide sequence ID" value="NZ_CP091855.1"/>
</dbReference>
<organism evidence="3 4">
    <name type="scientific">Gordonia amicalis</name>
    <dbReference type="NCBI Taxonomy" id="89053"/>
    <lineage>
        <taxon>Bacteria</taxon>
        <taxon>Bacillati</taxon>
        <taxon>Actinomycetota</taxon>
        <taxon>Actinomycetes</taxon>
        <taxon>Mycobacteriales</taxon>
        <taxon>Gordoniaceae</taxon>
        <taxon>Gordonia</taxon>
    </lineage>
</organism>
<evidence type="ECO:0000313" key="4">
    <source>
        <dbReference type="Proteomes" id="UP001185922"/>
    </source>
</evidence>
<feature type="compositionally biased region" description="Low complexity" evidence="2">
    <location>
        <begin position="80"/>
        <end position="98"/>
    </location>
</feature>
<evidence type="ECO:0000256" key="1">
    <source>
        <dbReference type="SAM" id="Coils"/>
    </source>
</evidence>
<feature type="compositionally biased region" description="Pro residues" evidence="2">
    <location>
        <begin position="99"/>
        <end position="111"/>
    </location>
</feature>
<feature type="region of interest" description="Disordered" evidence="2">
    <location>
        <begin position="62"/>
        <end position="189"/>
    </location>
</feature>
<accession>A0AAE4R304</accession>
<dbReference type="GeneID" id="77172725"/>
<protein>
    <submittedName>
        <fullName evidence="3">DUF6319 family protein</fullName>
    </submittedName>
</protein>
<feature type="coiled-coil region" evidence="1">
    <location>
        <begin position="220"/>
        <end position="247"/>
    </location>
</feature>
<reference evidence="3" key="1">
    <citation type="submission" date="2023-10" db="EMBL/GenBank/DDBJ databases">
        <title>Development of a sustainable strategy for remediation of hydrocarbon-contaminated territories based on the waste exchange concept.</title>
        <authorList>
            <person name="Krivoruchko A."/>
        </authorList>
    </citation>
    <scope>NUCLEOTIDE SEQUENCE</scope>
    <source>
        <strain evidence="3">IEGM 1279</strain>
    </source>
</reference>
<dbReference type="EMBL" id="JAWLKH010000009">
    <property type="protein sequence ID" value="MDV6312398.1"/>
    <property type="molecule type" value="Genomic_DNA"/>
</dbReference>
<gene>
    <name evidence="3" type="ORF">R3Q15_10975</name>
</gene>
<dbReference type="Proteomes" id="UP001185922">
    <property type="component" value="Unassembled WGS sequence"/>
</dbReference>